<proteinExistence type="predicted"/>
<dbReference type="PANTHER" id="PTHR30086:SF20">
    <property type="entry name" value="ARGININE EXPORTER PROTEIN ARGO-RELATED"/>
    <property type="match status" value="1"/>
</dbReference>
<evidence type="ECO:0000256" key="2">
    <source>
        <dbReference type="ARBA" id="ARBA00022475"/>
    </source>
</evidence>
<comment type="caution">
    <text evidence="7">The sequence shown here is derived from an EMBL/GenBank/DDBJ whole genome shotgun (WGS) entry which is preliminary data.</text>
</comment>
<name>A0A1Q8CRC7_9PSEU</name>
<dbReference type="AlphaFoldDB" id="A0A1Q8CRC7"/>
<dbReference type="EMBL" id="MSIE01000024">
    <property type="protein sequence ID" value="OLF16918.1"/>
    <property type="molecule type" value="Genomic_DNA"/>
</dbReference>
<dbReference type="GO" id="GO:0005886">
    <property type="term" value="C:plasma membrane"/>
    <property type="evidence" value="ECO:0007669"/>
    <property type="project" value="UniProtKB-SubCell"/>
</dbReference>
<keyword evidence="8" id="KW-1185">Reference proteome</keyword>
<feature type="transmembrane region" description="Helical" evidence="6">
    <location>
        <begin position="70"/>
        <end position="93"/>
    </location>
</feature>
<feature type="transmembrane region" description="Helical" evidence="6">
    <location>
        <begin position="6"/>
        <end position="29"/>
    </location>
</feature>
<feature type="transmembrane region" description="Helical" evidence="6">
    <location>
        <begin position="144"/>
        <end position="167"/>
    </location>
</feature>
<dbReference type="PANTHER" id="PTHR30086">
    <property type="entry name" value="ARGININE EXPORTER PROTEIN ARGO"/>
    <property type="match status" value="1"/>
</dbReference>
<feature type="transmembrane region" description="Helical" evidence="6">
    <location>
        <begin position="187"/>
        <end position="203"/>
    </location>
</feature>
<dbReference type="Proteomes" id="UP000185596">
    <property type="component" value="Unassembled WGS sequence"/>
</dbReference>
<feature type="transmembrane region" description="Helical" evidence="6">
    <location>
        <begin position="41"/>
        <end position="64"/>
    </location>
</feature>
<protein>
    <submittedName>
        <fullName evidence="7">Lysine transporter LysE</fullName>
    </submittedName>
</protein>
<evidence type="ECO:0000256" key="6">
    <source>
        <dbReference type="SAM" id="Phobius"/>
    </source>
</evidence>
<dbReference type="GO" id="GO:0015171">
    <property type="term" value="F:amino acid transmembrane transporter activity"/>
    <property type="evidence" value="ECO:0007669"/>
    <property type="project" value="TreeGrafter"/>
</dbReference>
<dbReference type="STRING" id="1912961.BU204_14585"/>
<dbReference type="InterPro" id="IPR001123">
    <property type="entry name" value="LeuE-type"/>
</dbReference>
<dbReference type="RefSeq" id="WP_075126191.1">
    <property type="nucleotide sequence ID" value="NZ_MSIE01000024.1"/>
</dbReference>
<evidence type="ECO:0000256" key="4">
    <source>
        <dbReference type="ARBA" id="ARBA00022989"/>
    </source>
</evidence>
<accession>A0A1Q8CRC7</accession>
<keyword evidence="5 6" id="KW-0472">Membrane</keyword>
<gene>
    <name evidence="7" type="ORF">BU204_14585</name>
</gene>
<sequence length="206" mass="21147">MPTSAEWLVFLTASAVFALLPGPGVLYVLARSLRGGRAEGVRSVVGNGIGASAHVVAAAFGLSAVLATSAAAFTVVKLAGAAYLVYLGVRALLERHPVPEAEPAPRPGALRQGILVEALNPKTALFFLAFLPHFVHPETAPAPVVFVVLGLVAVAMTVVVDLVVAVFAGALSSRLLGNPRWRTRERVASGLTMIGLGGALAVAERG</sequence>
<keyword evidence="3 6" id="KW-0812">Transmembrane</keyword>
<evidence type="ECO:0000256" key="1">
    <source>
        <dbReference type="ARBA" id="ARBA00004651"/>
    </source>
</evidence>
<dbReference type="Pfam" id="PF01810">
    <property type="entry name" value="LysE"/>
    <property type="match status" value="1"/>
</dbReference>
<comment type="subcellular location">
    <subcellularLocation>
        <location evidence="1">Cell membrane</location>
        <topology evidence="1">Multi-pass membrane protein</topology>
    </subcellularLocation>
</comment>
<organism evidence="7 8">
    <name type="scientific">Actinophytocola xanthii</name>
    <dbReference type="NCBI Taxonomy" id="1912961"/>
    <lineage>
        <taxon>Bacteria</taxon>
        <taxon>Bacillati</taxon>
        <taxon>Actinomycetota</taxon>
        <taxon>Actinomycetes</taxon>
        <taxon>Pseudonocardiales</taxon>
        <taxon>Pseudonocardiaceae</taxon>
    </lineage>
</organism>
<evidence type="ECO:0000256" key="3">
    <source>
        <dbReference type="ARBA" id="ARBA00022692"/>
    </source>
</evidence>
<dbReference type="PIRSF" id="PIRSF006324">
    <property type="entry name" value="LeuE"/>
    <property type="match status" value="1"/>
</dbReference>
<evidence type="ECO:0000313" key="7">
    <source>
        <dbReference type="EMBL" id="OLF16918.1"/>
    </source>
</evidence>
<dbReference type="OrthoDB" id="3175972at2"/>
<keyword evidence="2" id="KW-1003">Cell membrane</keyword>
<evidence type="ECO:0000313" key="8">
    <source>
        <dbReference type="Proteomes" id="UP000185596"/>
    </source>
</evidence>
<keyword evidence="4 6" id="KW-1133">Transmembrane helix</keyword>
<evidence type="ECO:0000256" key="5">
    <source>
        <dbReference type="ARBA" id="ARBA00023136"/>
    </source>
</evidence>
<reference evidence="7 8" key="1">
    <citation type="submission" date="2016-12" db="EMBL/GenBank/DDBJ databases">
        <title>The draft genome sequence of Actinophytocola sp. 11-183.</title>
        <authorList>
            <person name="Wang W."/>
            <person name="Yuan L."/>
        </authorList>
    </citation>
    <scope>NUCLEOTIDE SEQUENCE [LARGE SCALE GENOMIC DNA]</scope>
    <source>
        <strain evidence="7 8">11-183</strain>
    </source>
</reference>